<feature type="compositionally biased region" description="Gly residues" evidence="1">
    <location>
        <begin position="43"/>
        <end position="53"/>
    </location>
</feature>
<evidence type="ECO:0000256" key="2">
    <source>
        <dbReference type="SAM" id="Phobius"/>
    </source>
</evidence>
<feature type="compositionally biased region" description="Pro residues" evidence="1">
    <location>
        <begin position="54"/>
        <end position="67"/>
    </location>
</feature>
<evidence type="ECO:0000313" key="3">
    <source>
        <dbReference type="EMBL" id="OGY99790.1"/>
    </source>
</evidence>
<proteinExistence type="predicted"/>
<feature type="transmembrane region" description="Helical" evidence="2">
    <location>
        <begin position="5"/>
        <end position="25"/>
    </location>
</feature>
<protein>
    <recommendedName>
        <fullName evidence="5">DUF5050 domain-containing protein</fullName>
    </recommendedName>
</protein>
<dbReference type="SUPFAM" id="SSF82171">
    <property type="entry name" value="DPP6 N-terminal domain-like"/>
    <property type="match status" value="1"/>
</dbReference>
<feature type="region of interest" description="Disordered" evidence="1">
    <location>
        <begin position="37"/>
        <end position="68"/>
    </location>
</feature>
<keyword evidence="2" id="KW-0472">Membrane</keyword>
<evidence type="ECO:0008006" key="5">
    <source>
        <dbReference type="Google" id="ProtNLM"/>
    </source>
</evidence>
<sequence>MKRYLYIFIAIAGLALVGLAAYYFLTNTFGVAVTPTPTPPGGLPGQNGNGPGGPGTPPPSLTPPAPAYTPEQKFGVVAQNQVAAFHVNTQNDALLVQPDGIVVKVMGGNTTILSSSVIADLLGASFSADGTKLSATFGERTSPQASVFDAINKSWRSLPAGVAFPVWASTGTQVMYFQKSGDTSMLSTFDPFKTGAKAVELLKSFRLEDHTVQWLTANQALFLPRGTALAQGAVWSFDVKNKTLAPLTNERRGISSLWSGAANMGLVFATDQTLRGGTLTLFDTTGNALSGLKVKTLPSKCAFATEEVVVSTPPTQTTTTAGQTGGRATSTRSTTTSVLKKWLYCAVPRDTQKFDLARLPDDYDKKKLFTVDDFYKIDLGDGSITEVFADPAQALDAAQLQVANQTLFFVNRYDQRLYAISLK</sequence>
<dbReference type="STRING" id="1798650.A2945_02225"/>
<keyword evidence="2" id="KW-1133">Transmembrane helix</keyword>
<comment type="caution">
    <text evidence="3">The sequence shown here is derived from an EMBL/GenBank/DDBJ whole genome shotgun (WGS) entry which is preliminary data.</text>
</comment>
<evidence type="ECO:0000256" key="1">
    <source>
        <dbReference type="SAM" id="MobiDB-lite"/>
    </source>
</evidence>
<evidence type="ECO:0000313" key="4">
    <source>
        <dbReference type="Proteomes" id="UP000178880"/>
    </source>
</evidence>
<organism evidence="3 4">
    <name type="scientific">Candidatus Liptonbacteria bacterium RIFCSPLOWO2_01_FULL_52_25</name>
    <dbReference type="NCBI Taxonomy" id="1798650"/>
    <lineage>
        <taxon>Bacteria</taxon>
        <taxon>Candidatus Liptoniibacteriota</taxon>
    </lineage>
</organism>
<reference evidence="3 4" key="1">
    <citation type="journal article" date="2016" name="Nat. Commun.">
        <title>Thousands of microbial genomes shed light on interconnected biogeochemical processes in an aquifer system.</title>
        <authorList>
            <person name="Anantharaman K."/>
            <person name="Brown C.T."/>
            <person name="Hug L.A."/>
            <person name="Sharon I."/>
            <person name="Castelle C.J."/>
            <person name="Probst A.J."/>
            <person name="Thomas B.C."/>
            <person name="Singh A."/>
            <person name="Wilkins M.J."/>
            <person name="Karaoz U."/>
            <person name="Brodie E.L."/>
            <person name="Williams K.H."/>
            <person name="Hubbard S.S."/>
            <person name="Banfield J.F."/>
        </authorList>
    </citation>
    <scope>NUCLEOTIDE SEQUENCE [LARGE SCALE GENOMIC DNA]</scope>
</reference>
<keyword evidence="2" id="KW-0812">Transmembrane</keyword>
<gene>
    <name evidence="3" type="ORF">A2945_02225</name>
</gene>
<name>A0A1G2CGL4_9BACT</name>
<dbReference type="EMBL" id="MHLA01000013">
    <property type="protein sequence ID" value="OGY99790.1"/>
    <property type="molecule type" value="Genomic_DNA"/>
</dbReference>
<dbReference type="Proteomes" id="UP000178880">
    <property type="component" value="Unassembled WGS sequence"/>
</dbReference>
<dbReference type="AlphaFoldDB" id="A0A1G2CGL4"/>
<accession>A0A1G2CGL4</accession>